<evidence type="ECO:0000313" key="2">
    <source>
        <dbReference type="Proteomes" id="UP000033882"/>
    </source>
</evidence>
<sequence length="100" mass="10257">MIYLLVMKISPYKFLLLITGSIFAFGLVVFAQQGFAWTNPSSNPPLSINAINVSGGNVGIGTATPDASYRLTTSGGGIKAENNSATQPAGYFNNAGGGPA</sequence>
<feature type="non-terminal residue" evidence="1">
    <location>
        <position position="100"/>
    </location>
</feature>
<dbReference type="AlphaFoldDB" id="A0A0G1X663"/>
<evidence type="ECO:0000313" key="1">
    <source>
        <dbReference type="EMBL" id="KKU89915.1"/>
    </source>
</evidence>
<dbReference type="EMBL" id="LCPB01000007">
    <property type="protein sequence ID" value="KKU89915.1"/>
    <property type="molecule type" value="Genomic_DNA"/>
</dbReference>
<proteinExistence type="predicted"/>
<accession>A0A0G1X663</accession>
<comment type="caution">
    <text evidence="1">The sequence shown here is derived from an EMBL/GenBank/DDBJ whole genome shotgun (WGS) entry which is preliminary data.</text>
</comment>
<name>A0A0G1X663_9BACT</name>
<organism evidence="1 2">
    <name type="scientific">Candidatus Wolfebacteria bacterium GW2011_GWA2_47_9b</name>
    <dbReference type="NCBI Taxonomy" id="1619005"/>
    <lineage>
        <taxon>Bacteria</taxon>
        <taxon>Candidatus Wolfeibacteriota</taxon>
    </lineage>
</organism>
<protein>
    <submittedName>
        <fullName evidence="1">Uncharacterized protein</fullName>
    </submittedName>
</protein>
<gene>
    <name evidence="1" type="ORF">UY19_C0007G0001</name>
</gene>
<reference evidence="1 2" key="1">
    <citation type="journal article" date="2015" name="Nature">
        <title>rRNA introns, odd ribosomes, and small enigmatic genomes across a large radiation of phyla.</title>
        <authorList>
            <person name="Brown C.T."/>
            <person name="Hug L.A."/>
            <person name="Thomas B.C."/>
            <person name="Sharon I."/>
            <person name="Castelle C.J."/>
            <person name="Singh A."/>
            <person name="Wilkins M.J."/>
            <person name="Williams K.H."/>
            <person name="Banfield J.F."/>
        </authorList>
    </citation>
    <scope>NUCLEOTIDE SEQUENCE [LARGE SCALE GENOMIC DNA]</scope>
</reference>
<dbReference type="Proteomes" id="UP000033882">
    <property type="component" value="Unassembled WGS sequence"/>
</dbReference>